<reference evidence="2 3" key="1">
    <citation type="submission" date="2019-05" db="EMBL/GenBank/DDBJ databases">
        <title>Another draft genome of Portunus trituberculatus and its Hox gene families provides insights of decapod evolution.</title>
        <authorList>
            <person name="Jeong J.-H."/>
            <person name="Song I."/>
            <person name="Kim S."/>
            <person name="Choi T."/>
            <person name="Kim D."/>
            <person name="Ryu S."/>
            <person name="Kim W."/>
        </authorList>
    </citation>
    <scope>NUCLEOTIDE SEQUENCE [LARGE SCALE GENOMIC DNA]</scope>
    <source>
        <tissue evidence="2">Muscle</tissue>
    </source>
</reference>
<dbReference type="Proteomes" id="UP000324222">
    <property type="component" value="Unassembled WGS sequence"/>
</dbReference>
<keyword evidence="3" id="KW-1185">Reference proteome</keyword>
<dbReference type="InterPro" id="IPR001254">
    <property type="entry name" value="Trypsin_dom"/>
</dbReference>
<dbReference type="EMBL" id="VSRR010084660">
    <property type="protein sequence ID" value="MPC90524.1"/>
    <property type="molecule type" value="Genomic_DNA"/>
</dbReference>
<proteinExistence type="predicted"/>
<dbReference type="GO" id="GO:0006508">
    <property type="term" value="P:proteolysis"/>
    <property type="evidence" value="ECO:0007669"/>
    <property type="project" value="InterPro"/>
</dbReference>
<dbReference type="PANTHER" id="PTHR24260:SF145">
    <property type="entry name" value="FI17609P1-RELATED"/>
    <property type="match status" value="1"/>
</dbReference>
<dbReference type="Gene3D" id="2.40.10.10">
    <property type="entry name" value="Trypsin-like serine proteases"/>
    <property type="match status" value="1"/>
</dbReference>
<evidence type="ECO:0000259" key="1">
    <source>
        <dbReference type="PROSITE" id="PS50240"/>
    </source>
</evidence>
<comment type="caution">
    <text evidence="2">The sequence shown here is derived from an EMBL/GenBank/DDBJ whole genome shotgun (WGS) entry which is preliminary data.</text>
</comment>
<evidence type="ECO:0000313" key="3">
    <source>
        <dbReference type="Proteomes" id="UP000324222"/>
    </source>
</evidence>
<dbReference type="InterPro" id="IPR043504">
    <property type="entry name" value="Peptidase_S1_PA_chymotrypsin"/>
</dbReference>
<organism evidence="2 3">
    <name type="scientific">Portunus trituberculatus</name>
    <name type="common">Swimming crab</name>
    <name type="synonym">Neptunus trituberculatus</name>
    <dbReference type="NCBI Taxonomy" id="210409"/>
    <lineage>
        <taxon>Eukaryota</taxon>
        <taxon>Metazoa</taxon>
        <taxon>Ecdysozoa</taxon>
        <taxon>Arthropoda</taxon>
        <taxon>Crustacea</taxon>
        <taxon>Multicrustacea</taxon>
        <taxon>Malacostraca</taxon>
        <taxon>Eumalacostraca</taxon>
        <taxon>Eucarida</taxon>
        <taxon>Decapoda</taxon>
        <taxon>Pleocyemata</taxon>
        <taxon>Brachyura</taxon>
        <taxon>Eubrachyura</taxon>
        <taxon>Portunoidea</taxon>
        <taxon>Portunidae</taxon>
        <taxon>Portuninae</taxon>
        <taxon>Portunus</taxon>
    </lineage>
</organism>
<dbReference type="AlphaFoldDB" id="A0A5B7JDU3"/>
<feature type="domain" description="Peptidase S1" evidence="1">
    <location>
        <begin position="32"/>
        <end position="256"/>
    </location>
</feature>
<evidence type="ECO:0000313" key="2">
    <source>
        <dbReference type="EMBL" id="MPC90524.1"/>
    </source>
</evidence>
<dbReference type="InterPro" id="IPR051333">
    <property type="entry name" value="CLIP_Serine_Protease"/>
</dbReference>
<dbReference type="SMART" id="SM00020">
    <property type="entry name" value="Tryp_SPc"/>
    <property type="match status" value="1"/>
</dbReference>
<dbReference type="PANTHER" id="PTHR24260">
    <property type="match status" value="1"/>
</dbReference>
<dbReference type="Pfam" id="PF00089">
    <property type="entry name" value="Trypsin"/>
    <property type="match status" value="1"/>
</dbReference>
<dbReference type="SUPFAM" id="SSF50494">
    <property type="entry name" value="Trypsin-like serine proteases"/>
    <property type="match status" value="1"/>
</dbReference>
<name>A0A5B7JDU3_PORTR</name>
<dbReference type="InterPro" id="IPR009003">
    <property type="entry name" value="Peptidase_S1_PA"/>
</dbReference>
<sequence>MSGCLCLQVINVQAQLHRNCKLYYDSTGCKCGTYEILRHVYPWIVHMYHEDKSKECMGALINNWYVLASATCALNSRKDTIKYFKATFQHMDRDTTETNITDVIIHPDYDPTGKFTTNELMLFKLEREIDMNNRSPACLPKQNDVLPKIKNIYVFQWKYEGKRRKFVERLDLQKCFAEANATKPEDGDSKYICVGGKDVDVCGTTGTLLMASFDNQLFTLYGITSNDRVINMCKNKKIGLFTKLSPYVEWIKENTKDAKYCK</sequence>
<dbReference type="GO" id="GO:0004252">
    <property type="term" value="F:serine-type endopeptidase activity"/>
    <property type="evidence" value="ECO:0007669"/>
    <property type="project" value="InterPro"/>
</dbReference>
<dbReference type="OrthoDB" id="546450at2759"/>
<dbReference type="PROSITE" id="PS50240">
    <property type="entry name" value="TRYPSIN_DOM"/>
    <property type="match status" value="1"/>
</dbReference>
<gene>
    <name evidence="2" type="primary">Cela2a</name>
    <name evidence="2" type="ORF">E2C01_085515</name>
</gene>
<protein>
    <submittedName>
        <fullName evidence="2">Chymotrypsin-like elastase family member 2A</fullName>
    </submittedName>
</protein>
<accession>A0A5B7JDU3</accession>